<sequence>MDQVKQGTAADAARARLLSRNDLRDRIMKMRQAKQDELRNQAASASVASSSQPSASANPTQDVTHVDARRGLDLQSYDLNDPRHLSWYGVEEEDDYDEDDDDYSDGGLRDRGSDDDAESTVLGHNLTAVRVPSPRMAAHELLAASAAVPPEESQDPSLRPQPPPFSSGSSCEAGEDTLGITSTDEGSGERSVSAAPASLDVGPSYVALRRLSGMPQSRRVSSRLERPGTSSSILSTESIRSKPNGPPPDLPLPIPPLNPARTPSIISQKSHRTSISNRSSSGPSRAGTPSMNAHRLTQDPPMSPGRRASSSSRNSESDRSSHRRFSANIPPPYPPPVDSLPPLPVSKASCLDGPRVGSPINVRPDSSMSQPGSCSSNLAGSSSDVSDEYPATPSRALSPLQASFSSFGARGEGRGVGILKDNSLFEGIDEVDDEALSDVIHMTPRQLGLKIVASPIRSPRSPFYSANIGSVGLGFRSALSPKTPPLASATPGSPATPGSLMVPSPKEDDEERRRKSLMRKSLGGLVAALDEEANRWSDVTGEQGLEGASDSAPSTPEPSTKCRPFYSSTLTTPKSQPKPFQPVVLHSSTAKPWPSNESSSGKESRAESRDEDAELASLFSAYQNSIFSIGKVINTPTVQVEDADAEVDSASSDGSEQHSSSTEDGPRKRRKQPRRYGFEDQRAAPSRVGSQRSLRPGDVAPHTSPTQLDPYAFYEFSPGLPPFVGAGLTPKDLTGTGTWSSIVARAGNVRSHHGSVASFSTVGPVSVRKIAADARAKKQEAEAARLARESQASFFSSLSYKPMDIHEHAKEHARLSGGGLSGCSSPAGSMFSSSLDSSFGRRANATCSVASFASSQMTELATKWPVAVDDTHDLRGSAVGAEVASKQSLVGLGIQARSQAQTQTPTEAKPAKVYAEVSMQTSPSSTPPTSPILMPQAGIQTSVPRSTLHRNASTYKSARKPSHGDPTDVDRADESEIDPFYTPRKGIIRRGSLASFKSSIHDVDLDEPGVWPSSLRAPRLSARKSTIGLVRRGSSTSLHAADEPSAGKAGCSRRASPLARDESDTEIPDSDSGSEESDLDVGSTLEMLAQRSGVLDEVRGSKRKLRQNQMEISVTESPSSVRQIKTIPQRSRSSKMLAKSSSSRPTSRSTGWSSSEGDEDEPRPGPSMVGRAKGRVSMPNSTSSNLAARSAIVRSLSSKSAVLHRTLGGGGSTRRRMTQTPPPTDRASSPELDLISRHYDSEDEDDDDNDLLNSEMHAPRFTSPALKKLDDAFDLSLVTPLKHRSSVRSLIRKTSPTKSVGGGGGDNMSPLSRLSLSRSNSATESVSTKAEPAMDLPCSPPRSERSGHGEECGMVPSSSHGEPDEEVEVIDVSRDKGAASSPERRGLVRSDDAETPERASRLSADLEDTPNTMAGSQLWSTVGGSDRNSSASSATAWSDSSLRELEGGNQEGNTDAKEEEGAKKSEGKVEAEVIDGHARAEAPGEEGEEIIAEQKRENVVNDKEERGKKEAEEEEEEEKSGGANPKQSVARITPSPCPSEDSASMGLNQPKGSLQRAFAATDLLAAAAAPHSDAESSDSQSVNKGCLSPPVRVPTLNRKASGLPTPSRIGRLRSSSIGRPSSSFDERQATSPLDKNTMPSIDTIMNLKAGHPSAQKQKPGSSEKENSSATKPARSASLGGTNQTPSKLRKMKSFSDRTLATTSSNVNRIPTPPISTLPRMAKRVAAGESATEPPPASSIPLKKSSGIPSAMVVTAVKRSGIPQASSASSSAAATLPSPSSFSRLAKSNLPSGKSAAGAVVRKASIPVLSSRRS</sequence>
<evidence type="ECO:0000313" key="2">
    <source>
        <dbReference type="Proteomes" id="UP000245626"/>
    </source>
</evidence>
<keyword evidence="2" id="KW-1185">Reference proteome</keyword>
<protein>
    <submittedName>
        <fullName evidence="1">Uncharacterized protein</fullName>
    </submittedName>
</protein>
<gene>
    <name evidence="1" type="ORF">IE53DRAFT_370407</name>
</gene>
<accession>A0ACD0NS78</accession>
<dbReference type="EMBL" id="KZ820160">
    <property type="protein sequence ID" value="PWN48674.1"/>
    <property type="molecule type" value="Genomic_DNA"/>
</dbReference>
<name>A0ACD0NS78_9BASI</name>
<reference evidence="1 2" key="1">
    <citation type="journal article" date="2018" name="Mol. Biol. Evol.">
        <title>Broad Genomic Sampling Reveals a Smut Pathogenic Ancestry of the Fungal Clade Ustilaginomycotina.</title>
        <authorList>
            <person name="Kijpornyongpan T."/>
            <person name="Mondo S.J."/>
            <person name="Barry K."/>
            <person name="Sandor L."/>
            <person name="Lee J."/>
            <person name="Lipzen A."/>
            <person name="Pangilinan J."/>
            <person name="LaButti K."/>
            <person name="Hainaut M."/>
            <person name="Henrissat B."/>
            <person name="Grigoriev I.V."/>
            <person name="Spatafora J.W."/>
            <person name="Aime M.C."/>
        </authorList>
    </citation>
    <scope>NUCLEOTIDE SEQUENCE [LARGE SCALE GENOMIC DNA]</scope>
    <source>
        <strain evidence="1 2">SA 807</strain>
    </source>
</reference>
<dbReference type="Proteomes" id="UP000245626">
    <property type="component" value="Unassembled WGS sequence"/>
</dbReference>
<proteinExistence type="predicted"/>
<evidence type="ECO:0000313" key="1">
    <source>
        <dbReference type="EMBL" id="PWN48674.1"/>
    </source>
</evidence>
<organism evidence="1 2">
    <name type="scientific">Violaceomyces palustris</name>
    <dbReference type="NCBI Taxonomy" id="1673888"/>
    <lineage>
        <taxon>Eukaryota</taxon>
        <taxon>Fungi</taxon>
        <taxon>Dikarya</taxon>
        <taxon>Basidiomycota</taxon>
        <taxon>Ustilaginomycotina</taxon>
        <taxon>Ustilaginomycetes</taxon>
        <taxon>Violaceomycetales</taxon>
        <taxon>Violaceomycetaceae</taxon>
        <taxon>Violaceomyces</taxon>
    </lineage>
</organism>